<evidence type="ECO:0000259" key="2">
    <source>
        <dbReference type="Pfam" id="PF00078"/>
    </source>
</evidence>
<proteinExistence type="predicted"/>
<dbReference type="InterPro" id="IPR000477">
    <property type="entry name" value="RT_dom"/>
</dbReference>
<feature type="compositionally biased region" description="Polar residues" evidence="1">
    <location>
        <begin position="412"/>
        <end position="421"/>
    </location>
</feature>
<feature type="region of interest" description="Disordered" evidence="1">
    <location>
        <begin position="411"/>
        <end position="433"/>
    </location>
</feature>
<dbReference type="Gene3D" id="1.10.443.10">
    <property type="entry name" value="Intergrase catalytic core"/>
    <property type="match status" value="1"/>
</dbReference>
<sequence length="775" mass="88928">MYKAMCFGIRHAPLVFHKTMRPVMEFIRKTLQVRGVSYCDDLIFLSDSKEDIQLKAVEIVAILERFKQKISREKSILYPTQYQKSRDSSTVIQVEEVDRTCEDSQNQMVREFDKKVEFPPNTNQERRPVSQENEQTEIVSSQCEELGKSDVDKQIYSLRNQQVEQSSSSKFASSLDFHRTKSGAHYGLFEGAVGRDNKDIINRGRNKTGRDMDKGLDSEVVELKRNSRSPAWNVRNQPKILNGAVKEQQNPVRQFNCNLRHKWRSSSSSSGKSNRQDTSISRTTSSTNKRVPYSRKSAYCRGFPQQTSNKWRLRSASRSTERSPVSIEDKANNRHICKPEEQKMQTLLKPRVGSLGRDIRWIQNELEEGNTIAASPNYVDLKGNKQDNQGSDRRSDSCSKLASLIMVGGSIEDNSQTTDSGQMRRCLSSRRTNAKAKTTPPAWRLVDCKVQGNRGDEIYTLVAKQRGLNEQAVQSSIKGWHSIWRRHRQRLGQFWKYWEDLNRSWEELRTILDQEAEIINYVFDLQQKKATANNIVESVAALSLLFKVAGQPLIKIQGKMLQQIMKKHRFALKKIQKEEPIYSLNDLLEVLENQALRVKELPENMIMGCTVVSIMIFSVLRMAEVIRSSAIEGSDGSWQIQTETWKGGDEGVVIAFRRSQSKFTSPVFWLSQWINADQKRMESGCIWHLIKTRKVATERQVSKSVHEVMKLAGIEVSYTVTSIRSSSITNQISIGATKQQVNRFSRHKKGPATVSKFYDKNQNDNLRESLAVFKR</sequence>
<feature type="region of interest" description="Disordered" evidence="1">
    <location>
        <begin position="377"/>
        <end position="396"/>
    </location>
</feature>
<dbReference type="Gene3D" id="3.30.70.270">
    <property type="match status" value="1"/>
</dbReference>
<feature type="compositionally biased region" description="Basic and acidic residues" evidence="1">
    <location>
        <begin position="382"/>
        <end position="396"/>
    </location>
</feature>
<dbReference type="InterPro" id="IPR013762">
    <property type="entry name" value="Integrase-like_cat_sf"/>
</dbReference>
<feature type="domain" description="Reverse transcriptase" evidence="2">
    <location>
        <begin position="2"/>
        <end position="78"/>
    </location>
</feature>
<organism evidence="3 4">
    <name type="scientific">Streblomastix strix</name>
    <dbReference type="NCBI Taxonomy" id="222440"/>
    <lineage>
        <taxon>Eukaryota</taxon>
        <taxon>Metamonada</taxon>
        <taxon>Preaxostyla</taxon>
        <taxon>Oxymonadida</taxon>
        <taxon>Streblomastigidae</taxon>
        <taxon>Streblomastix</taxon>
    </lineage>
</organism>
<name>A0A5J4W702_9EUKA</name>
<feature type="compositionally biased region" description="Polar residues" evidence="1">
    <location>
        <begin position="271"/>
        <end position="289"/>
    </location>
</feature>
<evidence type="ECO:0000313" key="3">
    <source>
        <dbReference type="EMBL" id="KAA6390618.1"/>
    </source>
</evidence>
<dbReference type="EMBL" id="SNRW01003163">
    <property type="protein sequence ID" value="KAA6390618.1"/>
    <property type="molecule type" value="Genomic_DNA"/>
</dbReference>
<dbReference type="GO" id="GO:0003677">
    <property type="term" value="F:DNA binding"/>
    <property type="evidence" value="ECO:0007669"/>
    <property type="project" value="InterPro"/>
</dbReference>
<accession>A0A5J4W702</accession>
<dbReference type="Pfam" id="PF00078">
    <property type="entry name" value="RVT_1"/>
    <property type="match status" value="1"/>
</dbReference>
<evidence type="ECO:0000256" key="1">
    <source>
        <dbReference type="SAM" id="MobiDB-lite"/>
    </source>
</evidence>
<dbReference type="InterPro" id="IPR043502">
    <property type="entry name" value="DNA/RNA_pol_sf"/>
</dbReference>
<feature type="region of interest" description="Disordered" evidence="1">
    <location>
        <begin position="258"/>
        <end position="296"/>
    </location>
</feature>
<dbReference type="GO" id="GO:0015074">
    <property type="term" value="P:DNA integration"/>
    <property type="evidence" value="ECO:0007669"/>
    <property type="project" value="InterPro"/>
</dbReference>
<gene>
    <name evidence="3" type="ORF">EZS28_013854</name>
</gene>
<evidence type="ECO:0000313" key="4">
    <source>
        <dbReference type="Proteomes" id="UP000324800"/>
    </source>
</evidence>
<comment type="caution">
    <text evidence="3">The sequence shown here is derived from an EMBL/GenBank/DDBJ whole genome shotgun (WGS) entry which is preliminary data.</text>
</comment>
<dbReference type="InterPro" id="IPR043128">
    <property type="entry name" value="Rev_trsase/Diguanyl_cyclase"/>
</dbReference>
<dbReference type="Proteomes" id="UP000324800">
    <property type="component" value="Unassembled WGS sequence"/>
</dbReference>
<dbReference type="AlphaFoldDB" id="A0A5J4W702"/>
<reference evidence="3 4" key="1">
    <citation type="submission" date="2019-03" db="EMBL/GenBank/DDBJ databases">
        <title>Single cell metagenomics reveals metabolic interactions within the superorganism composed of flagellate Streblomastix strix and complex community of Bacteroidetes bacteria on its surface.</title>
        <authorList>
            <person name="Treitli S.C."/>
            <person name="Kolisko M."/>
            <person name="Husnik F."/>
            <person name="Keeling P."/>
            <person name="Hampl V."/>
        </authorList>
    </citation>
    <scope>NUCLEOTIDE SEQUENCE [LARGE SCALE GENOMIC DNA]</scope>
    <source>
        <strain evidence="3">ST1C</strain>
    </source>
</reference>
<dbReference type="SUPFAM" id="SSF56672">
    <property type="entry name" value="DNA/RNA polymerases"/>
    <property type="match status" value="1"/>
</dbReference>
<dbReference type="GO" id="GO:0006310">
    <property type="term" value="P:DNA recombination"/>
    <property type="evidence" value="ECO:0007669"/>
    <property type="project" value="InterPro"/>
</dbReference>
<protein>
    <recommendedName>
        <fullName evidence="2">Reverse transcriptase domain-containing protein</fullName>
    </recommendedName>
</protein>